<accession>A0A4P7C000</accession>
<dbReference type="KEGG" id="nwr:E3U44_10720"/>
<dbReference type="Proteomes" id="UP000294325">
    <property type="component" value="Chromosome"/>
</dbReference>
<evidence type="ECO:0000313" key="2">
    <source>
        <dbReference type="Proteomes" id="UP000294325"/>
    </source>
</evidence>
<organism evidence="1 2">
    <name type="scientific">Nitrosococcus wardiae</name>
    <dbReference type="NCBI Taxonomy" id="1814290"/>
    <lineage>
        <taxon>Bacteria</taxon>
        <taxon>Pseudomonadati</taxon>
        <taxon>Pseudomonadota</taxon>
        <taxon>Gammaproteobacteria</taxon>
        <taxon>Chromatiales</taxon>
        <taxon>Chromatiaceae</taxon>
        <taxon>Nitrosococcus</taxon>
    </lineage>
</organism>
<dbReference type="AlphaFoldDB" id="A0A4P7C000"/>
<proteinExistence type="predicted"/>
<sequence>MMQSSSDYEMTLSLNVLEHLGINLYSNVPSVLSEVVANAWDADADSVKISLYLGEDQIIIKDDGIGMTREDVNNRFLRVGYRRRDEGPALTEKKRAPMGRKGIGKLSLFSVADTVEVHTINDGQKSALRMQLSEIREKIKDKNEGVYNPESLSEGLVNFEKGTRIIVSKLRRKQTIGTAKALRRRLARRFSIIGAQEGFEVYVDDDAITPADRDYYDKLQYLWAYGNQSTIVSLCRNLSREPENRSVSASEINLDVSGWVGTVHESGQLRDDESSDNLNRVAIFVRGKMAQEDILDDFSERGVYASYLIGELRVDTLDQDDEEDTATSNRQHLTVPRKHWRYLQSMTGWGSCPSLTRGMLKHGWERFIGSRPTGRKSASNF</sequence>
<dbReference type="RefSeq" id="WP_134358162.1">
    <property type="nucleotide sequence ID" value="NZ_CP038033.1"/>
</dbReference>
<dbReference type="OrthoDB" id="9816482at2"/>
<dbReference type="SUPFAM" id="SSF55874">
    <property type="entry name" value="ATPase domain of HSP90 chaperone/DNA topoisomerase II/histidine kinase"/>
    <property type="match status" value="1"/>
</dbReference>
<name>A0A4P7C000_9GAMM</name>
<evidence type="ECO:0000313" key="1">
    <source>
        <dbReference type="EMBL" id="QBQ54937.1"/>
    </source>
</evidence>
<dbReference type="InterPro" id="IPR036890">
    <property type="entry name" value="HATPase_C_sf"/>
</dbReference>
<dbReference type="EMBL" id="CP038033">
    <property type="protein sequence ID" value="QBQ54937.1"/>
    <property type="molecule type" value="Genomic_DNA"/>
</dbReference>
<keyword evidence="2" id="KW-1185">Reference proteome</keyword>
<reference evidence="1 2" key="1">
    <citation type="submission" date="2019-03" db="EMBL/GenBank/DDBJ databases">
        <title>The genome sequence of Nitrosococcus wardiae strain D1FHST reveals the archetypal metabolic capacity of ammonia-oxidizing Gammaproteobacteria.</title>
        <authorList>
            <person name="Wang L."/>
            <person name="Lim C.K."/>
            <person name="Hanson T.E."/>
            <person name="Dang H."/>
            <person name="Klotz M.G."/>
        </authorList>
    </citation>
    <scope>NUCLEOTIDE SEQUENCE [LARGE SCALE GENOMIC DNA]</scope>
    <source>
        <strain evidence="1 2">D1FHS</strain>
    </source>
</reference>
<dbReference type="Gene3D" id="3.30.565.10">
    <property type="entry name" value="Histidine kinase-like ATPase, C-terminal domain"/>
    <property type="match status" value="1"/>
</dbReference>
<gene>
    <name evidence="1" type="ORF">E3U44_10720</name>
</gene>
<protein>
    <recommendedName>
        <fullName evidence="3">ATP-binding protein</fullName>
    </recommendedName>
</protein>
<dbReference type="Pfam" id="PF13589">
    <property type="entry name" value="HATPase_c_3"/>
    <property type="match status" value="1"/>
</dbReference>
<evidence type="ECO:0008006" key="3">
    <source>
        <dbReference type="Google" id="ProtNLM"/>
    </source>
</evidence>